<keyword evidence="2" id="KW-0472">Membrane</keyword>
<evidence type="ECO:0000313" key="4">
    <source>
        <dbReference type="Proteomes" id="UP000008851"/>
    </source>
</evidence>
<evidence type="ECO:0000313" key="3">
    <source>
        <dbReference type="EMBL" id="AEQ95483.1"/>
    </source>
</evidence>
<sequence length="403" mass="44261">MTRIIEFLIALGIVAGLFVVVGLVLPSERQMSESVETNRRMTIVYDTVNSFRRFKDWNPLVLRDPKIQLKLAGPEEGKGARVQYSSTEGYIGNGTWEITNSVKNERVEIAIKDPTKGYDKVTHFTLVPTGKNNKNVKITQDYSVKYGWNLFGRYAGLYVSRHVGDDLKLGLSRLATVLATVPNFDYRAELDGKPVLSDLKIVDVPAEDLLVVTAGNIDRDNETIKKSIKDNQEWIKRVMDSNGLEAAGPVRIVTTDFASDKYAFDVVQPVRKRAGGAPKTDAKADTAKADAKKADAKKDDAKKDGAAAAAPVDATPVAATGDELKLNIPSEAPVKYQRVPAHRSAFATYAGHMAGLDAVRNSLRAWAVTSGMDVTDRPYEAWKGGVDKSFTQDGTYDVYWAIK</sequence>
<dbReference type="InterPro" id="IPR023393">
    <property type="entry name" value="START-like_dom_sf"/>
</dbReference>
<dbReference type="EMBL" id="CP003057">
    <property type="protein sequence ID" value="AEQ95483.1"/>
    <property type="molecule type" value="Genomic_DNA"/>
</dbReference>
<evidence type="ECO:0008006" key="5">
    <source>
        <dbReference type="Google" id="ProtNLM"/>
    </source>
</evidence>
<gene>
    <name evidence="3" type="ORF">XOC_1296</name>
</gene>
<accession>G7TH95</accession>
<dbReference type="InterPro" id="IPR011256">
    <property type="entry name" value="Reg_factor_effector_dom_sf"/>
</dbReference>
<organism evidence="3 4">
    <name type="scientific">Xanthomonas oryzae pv. oryzicola (strain BLS256)</name>
    <dbReference type="NCBI Taxonomy" id="383407"/>
    <lineage>
        <taxon>Bacteria</taxon>
        <taxon>Pseudomonadati</taxon>
        <taxon>Pseudomonadota</taxon>
        <taxon>Gammaproteobacteria</taxon>
        <taxon>Lysobacterales</taxon>
        <taxon>Lysobacteraceae</taxon>
        <taxon>Xanthomonas</taxon>
    </lineage>
</organism>
<dbReference type="RefSeq" id="WP_014502371.1">
    <property type="nucleotide sequence ID" value="NC_017267.2"/>
</dbReference>
<dbReference type="HOGENOM" id="CLU_699940_0_0_6"/>
<evidence type="ECO:0000256" key="2">
    <source>
        <dbReference type="SAM" id="Phobius"/>
    </source>
</evidence>
<dbReference type="KEGG" id="xor:XOC_1296"/>
<keyword evidence="2" id="KW-1133">Transmembrane helix</keyword>
<dbReference type="Gene3D" id="3.30.530.20">
    <property type="match status" value="1"/>
</dbReference>
<evidence type="ECO:0000256" key="1">
    <source>
        <dbReference type="SAM" id="MobiDB-lite"/>
    </source>
</evidence>
<protein>
    <recommendedName>
        <fullName evidence="5">Polyketide cyclase</fullName>
    </recommendedName>
</protein>
<feature type="transmembrane region" description="Helical" evidence="2">
    <location>
        <begin position="7"/>
        <end position="25"/>
    </location>
</feature>
<proteinExistence type="predicted"/>
<dbReference type="Gene3D" id="3.20.80.10">
    <property type="entry name" value="Regulatory factor, effector binding domain"/>
    <property type="match status" value="1"/>
</dbReference>
<dbReference type="SUPFAM" id="SSF55961">
    <property type="entry name" value="Bet v1-like"/>
    <property type="match status" value="1"/>
</dbReference>
<dbReference type="CDD" id="cd07818">
    <property type="entry name" value="SRPBCC_1"/>
    <property type="match status" value="1"/>
</dbReference>
<feature type="region of interest" description="Disordered" evidence="1">
    <location>
        <begin position="273"/>
        <end position="310"/>
    </location>
</feature>
<keyword evidence="2" id="KW-0812">Transmembrane</keyword>
<name>G7TH95_XANOB</name>
<reference evidence="3 4" key="1">
    <citation type="journal article" date="2011" name="J. Bacteriol.">
        <title>Two new complete genome sequences offer insight into host and tissue specificity of plant pathogenic Xanthomonas spp.</title>
        <authorList>
            <person name="Bogdanove A.J."/>
            <person name="Koebnik R."/>
            <person name="Lu H."/>
            <person name="Furutani A."/>
            <person name="Angiuoli S.V."/>
            <person name="Patil P.B."/>
            <person name="Van Sluys M.A."/>
            <person name="Ryan R.P."/>
            <person name="Meyer D.F."/>
            <person name="Han S.W."/>
            <person name="Aparna G."/>
            <person name="Rajaram M."/>
            <person name="Delcher A.L."/>
            <person name="Phillippy A.M."/>
            <person name="Puiu D."/>
            <person name="Schatz M.C."/>
            <person name="Shumway M."/>
            <person name="Sommer D.D."/>
            <person name="Trapnell C."/>
            <person name="Benahmed F."/>
            <person name="Dimitrov G."/>
            <person name="Madupu R."/>
            <person name="Radune D."/>
            <person name="Sullivan S."/>
            <person name="Jha G."/>
            <person name="Ishihara H."/>
            <person name="Lee S.W."/>
            <person name="Pandey A."/>
            <person name="Sharma V."/>
            <person name="Sriariyanun M."/>
            <person name="Szurek B."/>
            <person name="Vera-Cruz C.M."/>
            <person name="Dorman K.S."/>
            <person name="Ronald P.C."/>
            <person name="Verdier V."/>
            <person name="Dow J.M."/>
            <person name="Sonti R.V."/>
            <person name="Tsuge S."/>
            <person name="Brendel V.P."/>
            <person name="Rabinowicz P.D."/>
            <person name="Leach J.E."/>
            <person name="White F.F."/>
            <person name="Salzberg S.L."/>
        </authorList>
    </citation>
    <scope>NUCLEOTIDE SEQUENCE [LARGE SCALE GENOMIC DNA]</scope>
    <source>
        <strain evidence="3 4">BLS256</strain>
    </source>
</reference>
<dbReference type="eggNOG" id="COG3832">
    <property type="taxonomic scope" value="Bacteria"/>
</dbReference>
<dbReference type="Proteomes" id="UP000008851">
    <property type="component" value="Chromosome"/>
</dbReference>
<feature type="compositionally biased region" description="Basic and acidic residues" evidence="1">
    <location>
        <begin position="280"/>
        <end position="305"/>
    </location>
</feature>
<dbReference type="AlphaFoldDB" id="G7TH95"/>